<comment type="caution">
    <text evidence="4">The sequence shown here is derived from an EMBL/GenBank/DDBJ whole genome shotgun (WGS) entry which is preliminary data.</text>
</comment>
<proteinExistence type="predicted"/>
<dbReference type="OMA" id="RRANARW"/>
<feature type="compositionally biased region" description="Low complexity" evidence="2">
    <location>
        <begin position="692"/>
        <end position="708"/>
    </location>
</feature>
<dbReference type="InterPro" id="IPR001623">
    <property type="entry name" value="DnaJ_domain"/>
</dbReference>
<evidence type="ECO:0000256" key="1">
    <source>
        <dbReference type="ARBA" id="ARBA00023186"/>
    </source>
</evidence>
<dbReference type="AlphaFoldDB" id="A0A5J4YJ95"/>
<dbReference type="OrthoDB" id="10250354at2759"/>
<dbReference type="SMART" id="SM00271">
    <property type="entry name" value="DnaJ"/>
    <property type="match status" value="1"/>
</dbReference>
<feature type="domain" description="J" evidence="3">
    <location>
        <begin position="719"/>
        <end position="784"/>
    </location>
</feature>
<dbReference type="Proteomes" id="UP000324585">
    <property type="component" value="Unassembled WGS sequence"/>
</dbReference>
<feature type="region of interest" description="Disordered" evidence="2">
    <location>
        <begin position="57"/>
        <end position="93"/>
    </location>
</feature>
<dbReference type="PROSITE" id="PS50076">
    <property type="entry name" value="DNAJ_2"/>
    <property type="match status" value="1"/>
</dbReference>
<dbReference type="InterPro" id="IPR051938">
    <property type="entry name" value="Apopto_cytoskel_mod"/>
</dbReference>
<evidence type="ECO:0000259" key="3">
    <source>
        <dbReference type="PROSITE" id="PS50076"/>
    </source>
</evidence>
<dbReference type="SUPFAM" id="SSF46565">
    <property type="entry name" value="Chaperone J-domain"/>
    <property type="match status" value="1"/>
</dbReference>
<feature type="region of interest" description="Disordered" evidence="2">
    <location>
        <begin position="678"/>
        <end position="708"/>
    </location>
</feature>
<reference evidence="5" key="1">
    <citation type="journal article" date="2019" name="Nat. Commun.">
        <title>Expansion of phycobilisome linker gene families in mesophilic red algae.</title>
        <authorList>
            <person name="Lee J."/>
            <person name="Kim D."/>
            <person name="Bhattacharya D."/>
            <person name="Yoon H.S."/>
        </authorList>
    </citation>
    <scope>NUCLEOTIDE SEQUENCE [LARGE SCALE GENOMIC DNA]</scope>
    <source>
        <strain evidence="5">CCMP 1328</strain>
    </source>
</reference>
<evidence type="ECO:0000313" key="5">
    <source>
        <dbReference type="Proteomes" id="UP000324585"/>
    </source>
</evidence>
<accession>A0A5J4YJ95</accession>
<dbReference type="EMBL" id="VRMN01000018">
    <property type="protein sequence ID" value="KAA8490864.1"/>
    <property type="molecule type" value="Genomic_DNA"/>
</dbReference>
<organism evidence="4 5">
    <name type="scientific">Porphyridium purpureum</name>
    <name type="common">Red alga</name>
    <name type="synonym">Porphyridium cruentum</name>
    <dbReference type="NCBI Taxonomy" id="35688"/>
    <lineage>
        <taxon>Eukaryota</taxon>
        <taxon>Rhodophyta</taxon>
        <taxon>Bangiophyceae</taxon>
        <taxon>Porphyridiales</taxon>
        <taxon>Porphyridiaceae</taxon>
        <taxon>Porphyridium</taxon>
    </lineage>
</organism>
<gene>
    <name evidence="4" type="ORF">FVE85_1311</name>
</gene>
<dbReference type="Gene3D" id="1.10.287.110">
    <property type="entry name" value="DnaJ domain"/>
    <property type="match status" value="1"/>
</dbReference>
<evidence type="ECO:0000313" key="4">
    <source>
        <dbReference type="EMBL" id="KAA8490864.1"/>
    </source>
</evidence>
<keyword evidence="5" id="KW-1185">Reference proteome</keyword>
<dbReference type="PRINTS" id="PR00625">
    <property type="entry name" value="JDOMAIN"/>
</dbReference>
<dbReference type="PANTHER" id="PTHR44145">
    <property type="entry name" value="DNAJ HOMOLOG SUBFAMILY A MEMBER 3, MITOCHONDRIAL"/>
    <property type="match status" value="1"/>
</dbReference>
<dbReference type="InterPro" id="IPR036869">
    <property type="entry name" value="J_dom_sf"/>
</dbReference>
<dbReference type="PANTHER" id="PTHR44145:SF3">
    <property type="entry name" value="DNAJ HOMOLOG SUBFAMILY A MEMBER 3, MITOCHONDRIAL"/>
    <property type="match status" value="1"/>
</dbReference>
<evidence type="ECO:0000256" key="2">
    <source>
        <dbReference type="SAM" id="MobiDB-lite"/>
    </source>
</evidence>
<dbReference type="CDD" id="cd06257">
    <property type="entry name" value="DnaJ"/>
    <property type="match status" value="1"/>
</dbReference>
<name>A0A5J4YJ95_PORPP</name>
<feature type="compositionally biased region" description="Basic and acidic residues" evidence="2">
    <location>
        <begin position="78"/>
        <end position="93"/>
    </location>
</feature>
<feature type="compositionally biased region" description="Low complexity" evidence="2">
    <location>
        <begin position="63"/>
        <end position="77"/>
    </location>
</feature>
<dbReference type="Pfam" id="PF00226">
    <property type="entry name" value="DnaJ"/>
    <property type="match status" value="1"/>
</dbReference>
<protein>
    <submittedName>
        <fullName evidence="4">Chaperone protein DnaJ</fullName>
    </submittedName>
</protein>
<feature type="compositionally biased region" description="Gly residues" evidence="2">
    <location>
        <begin position="678"/>
        <end position="691"/>
    </location>
</feature>
<keyword evidence="1" id="KW-0143">Chaperone</keyword>
<sequence>MVCFVGGHASAHGDAAVARRITPAGPSAVCVRGRAVRRANARWYAVAFWKQPAFRPGSDDGEQSSALAAQAASAAEQQARDDRVGPRRARPSDPRWWQEVFQNAFANASAQTFSRSTSANAQASMPFYFTPWRIDDGSSVQCNTLNDYCVLDATDTQSLAETSTRVRVLRVTPRSADGSAVEIALALDGQLEDTKDARVSRNSNLSEPELARLRALFDMHTTPGQVVVVSPLCLQRQATVGAHRGGNASYNSPVVLTLASPPGNSAKEFRVIFNSRSAGNSLGFLKRCRAGDELLVSPVMGVGLDVAWLTQKANALLLADNLQGMAAITSLLQWNTFRAAAGQGVIRSTSVRVLYEADSLMAVPYAGLFRELMIYGVRFDALVRPRHRGGEQLHPHQPGSSAMSRFLRNADSSKRSAAELAQQLIGQQGIEALANATRAVSFAVRDAVAREWHEALMMLALSGSESRTVSQERVAADCSDELFELSDMWDNASGTVGATSGPEDDFVFERRVWQAWCDIREEMRVEFEKKWAAGARKDWRTSYSEHMKNQAWASWFASNSDRWTDFRWDDSAWKTYWSAWSSESRRESSNPGGRHAYASQDSAYGAREWWRSNTWGQNPNSDWSNHTHTNSGRSSYHDTYSSGGGSWGAGSASDYQAGGYRYDWDPYASRAYEGRAGYGQKGGSSAGGGGSRQSQSNNYNRQSYAGRGSSASGAGGSFDFYGVLGLQNGASAKEIKSAYRQMAMKYHPDRNMGNKAAEETMKKITLAYTVLKKSSTRSRYDSYGAAGI</sequence>